<keyword evidence="3" id="KW-1185">Reference proteome</keyword>
<dbReference type="GO" id="GO:0005524">
    <property type="term" value="F:ATP binding"/>
    <property type="evidence" value="ECO:0007669"/>
    <property type="project" value="TreeGrafter"/>
</dbReference>
<sequence length="252" mass="28865">MAKIITISSGKGGVGKTFFSINLSRALSKLDYRVLLVDLNLTTPNVSINLNLGHLENNLHKYLRNEIDDINKCIIKFKENFYILPGSLDINDISFISFERLHKITLELYNDYDFIIIDSAAGIGRESLEALKIGEELFIITNYEKSSLVDAYRVIKVANNLNTNIKGIIINKVKRKINYIKIERFLGKNIYGIIHYDDNVDKSIENGMTLIDYNINSIASIDIIKIAEKITGKDFEETKNILNVLKNIFRWR</sequence>
<dbReference type="EMBL" id="AP019769">
    <property type="protein sequence ID" value="BBL45880.1"/>
    <property type="molecule type" value="Genomic_DNA"/>
</dbReference>
<dbReference type="GO" id="GO:0051782">
    <property type="term" value="P:negative regulation of cell division"/>
    <property type="evidence" value="ECO:0007669"/>
    <property type="project" value="TreeGrafter"/>
</dbReference>
<dbReference type="SUPFAM" id="SSF52540">
    <property type="entry name" value="P-loop containing nucleoside triphosphate hydrolases"/>
    <property type="match status" value="1"/>
</dbReference>
<dbReference type="GO" id="GO:0016887">
    <property type="term" value="F:ATP hydrolysis activity"/>
    <property type="evidence" value="ECO:0007669"/>
    <property type="project" value="TreeGrafter"/>
</dbReference>
<dbReference type="Gene3D" id="3.40.50.300">
    <property type="entry name" value="P-loop containing nucleotide triphosphate hydrolases"/>
    <property type="match status" value="1"/>
</dbReference>
<name>A0A915WT15_9ARCH</name>
<dbReference type="GO" id="GO:0009898">
    <property type="term" value="C:cytoplasmic side of plasma membrane"/>
    <property type="evidence" value="ECO:0007669"/>
    <property type="project" value="TreeGrafter"/>
</dbReference>
<dbReference type="InterPro" id="IPR050625">
    <property type="entry name" value="ParA/MinD_ATPase"/>
</dbReference>
<dbReference type="InterPro" id="IPR002586">
    <property type="entry name" value="CobQ/CobB/MinD/ParA_Nub-bd_dom"/>
</dbReference>
<dbReference type="InterPro" id="IPR027417">
    <property type="entry name" value="P-loop_NTPase"/>
</dbReference>
<dbReference type="PANTHER" id="PTHR43384:SF10">
    <property type="entry name" value="ATPASE INVOLVED IN CHROMOSOME PARTITIONING, PARA_MIND FAMILY"/>
    <property type="match status" value="1"/>
</dbReference>
<proteinExistence type="predicted"/>
<reference evidence="3" key="1">
    <citation type="journal article" date="2022" name="Int. J. Syst. Evol. Microbiol.">
        <title>Nanobdella aerobiophila gen. nov., sp. nov., a thermoacidophilic, obligate ectosymbiotic archaeon, and proposal of Nanobdellaceae fam. nov., Nanobdellales ord. nov. and Nanobdellia class. nov.</title>
        <authorList>
            <person name="Kato S."/>
            <person name="Ogasawara A."/>
            <person name="Itoh T."/>
            <person name="Sakai H.D."/>
            <person name="Shimizu M."/>
            <person name="Yuki M."/>
            <person name="Kaneko M."/>
            <person name="Takashina T."/>
            <person name="Ohkuma M."/>
        </authorList>
    </citation>
    <scope>NUCLEOTIDE SEQUENCE [LARGE SCALE GENOMIC DNA]</scope>
    <source>
        <strain evidence="3">MJ1</strain>
    </source>
</reference>
<dbReference type="PANTHER" id="PTHR43384">
    <property type="entry name" value="SEPTUM SITE-DETERMINING PROTEIN MIND HOMOLOG, CHLOROPLASTIC-RELATED"/>
    <property type="match status" value="1"/>
</dbReference>
<protein>
    <submittedName>
        <fullName evidence="2">Septum site-determining protein MinD</fullName>
    </submittedName>
</protein>
<dbReference type="Proteomes" id="UP001055553">
    <property type="component" value="Chromosome"/>
</dbReference>
<dbReference type="GO" id="GO:0005829">
    <property type="term" value="C:cytosol"/>
    <property type="evidence" value="ECO:0007669"/>
    <property type="project" value="TreeGrafter"/>
</dbReference>
<dbReference type="GeneID" id="74568680"/>
<dbReference type="Pfam" id="PF01656">
    <property type="entry name" value="CbiA"/>
    <property type="match status" value="1"/>
</dbReference>
<gene>
    <name evidence="2" type="ORF">MJ1_0740</name>
</gene>
<evidence type="ECO:0000259" key="1">
    <source>
        <dbReference type="Pfam" id="PF01656"/>
    </source>
</evidence>
<evidence type="ECO:0000313" key="2">
    <source>
        <dbReference type="EMBL" id="BBL45880.1"/>
    </source>
</evidence>
<dbReference type="KEGG" id="naer:MJ1_0740"/>
<evidence type="ECO:0000313" key="3">
    <source>
        <dbReference type="Proteomes" id="UP001055553"/>
    </source>
</evidence>
<accession>A0A915WT15</accession>
<organism evidence="2 3">
    <name type="scientific">Nanobdella aerobiophila</name>
    <dbReference type="NCBI Taxonomy" id="2586965"/>
    <lineage>
        <taxon>Archaea</taxon>
        <taxon>Nanobdellota</taxon>
        <taxon>Nanobdellia</taxon>
        <taxon>Nanobdellales</taxon>
        <taxon>Nanobdellaceae</taxon>
        <taxon>Nanobdella</taxon>
    </lineage>
</organism>
<dbReference type="AlphaFoldDB" id="A0A915WT15"/>
<feature type="domain" description="CobQ/CobB/MinD/ParA nucleotide binding" evidence="1">
    <location>
        <begin position="5"/>
        <end position="209"/>
    </location>
</feature>
<dbReference type="RefSeq" id="WP_258393188.1">
    <property type="nucleotide sequence ID" value="NZ_AP019769.1"/>
</dbReference>